<dbReference type="GO" id="GO:0000272">
    <property type="term" value="P:polysaccharide catabolic process"/>
    <property type="evidence" value="ECO:0007669"/>
    <property type="project" value="InterPro"/>
</dbReference>
<dbReference type="Proteomes" id="UP000320623">
    <property type="component" value="Unassembled WGS sequence"/>
</dbReference>
<protein>
    <submittedName>
        <fullName evidence="2">FlgD Ig-like domain-containing protein</fullName>
    </submittedName>
</protein>
<dbReference type="InterPro" id="IPR036439">
    <property type="entry name" value="Dockerin_dom_sf"/>
</dbReference>
<name>A0A0S4N7D8_9BACT</name>
<proteinExistence type="predicted"/>
<feature type="domain" description="FlgD/Vpr Ig-like" evidence="1">
    <location>
        <begin position="765"/>
        <end position="822"/>
    </location>
</feature>
<sequence length="841" mass="90177">MIYLRLLIFFTLVSVLSLHSQDVVVMSGTYVSAGSGVVVKMGSLNVSSGATVVIGSGAKFELFSDLTNSGTMTCDVNSNFEFVGGFQVITGSVNFGNLNKSGGGSIVLNSPITVSGVLSIQSGKIYLGANDLTVLGSIGTYSPVNSIVQNGTGRLIRRVVGTGDFVFPISVLVGSNEYYRGVKVTFTTAPSSGNLSVYFNGVNPGTSGLPLDDGGVQIVNVWSGGYWSVEPSGGLSGGVYDIEIEAHGFSGTSDPTRLRVLKRSSGGSWTLQGTHVAGGGTPTEVVVRRAGLSGFSEFGIGGTIFDFISAYLAVGFTVSDIYVETGATGNIAYIRLDWNDGNPGKTHGVWGWSFDVTSSVVTITDVTLAPSISTAFSINKTPIPNGIRVLIYGNSASVILKDQGNSVAQYVVARVHFDSPGSDGDYLNAISLVNNTVSDAVIRDASLLTLSSMPAGDGTINLNVHSSSLFIEQPPSFLPSGYSDWRKYGDINWDGGIDIADITGLADVVIENWGAVTVNDPNGSRPFYEGDGYNGTDADNSDRTSADVETGDGVIDQMDLATLQDAVIDVTWPSYAIPAIAGKPAYKFYGDDDTVKGFATLKKINDGILHVDFEIFNPGDKGSIIRVRLSNSVDVKGVQISLKVKALPNFERLKFDVTPLLPVSGFKVAFGKNELGYLVILIYSDVGKLIKRGDRQGIVTISIPGIDVEKLWALQPDVKLSVRNLSYNASIDVRDANYIEIPKSYMLYQNYPNPFNPGTRIEFDVPEFSNVKLIVWNSLGQRVRELVNGQVDPARHVVYWDGKDESGVRVSSGVYFVTMYARSLEDEKREFTMTRKMILMK</sequence>
<dbReference type="STRING" id="1643428.GCA_001442855_01696"/>
<dbReference type="AlphaFoldDB" id="A0A0S4N7D8"/>
<accession>A0A0S4N7D8</accession>
<dbReference type="Gene3D" id="2.60.40.4070">
    <property type="match status" value="1"/>
</dbReference>
<dbReference type="Gene3D" id="1.10.1330.10">
    <property type="entry name" value="Dockerin domain"/>
    <property type="match status" value="1"/>
</dbReference>
<gene>
    <name evidence="2" type="ORF">JGI1_01732</name>
</gene>
<dbReference type="Pfam" id="PF13860">
    <property type="entry name" value="FlgD_ig"/>
    <property type="match status" value="1"/>
</dbReference>
<dbReference type="InterPro" id="IPR025965">
    <property type="entry name" value="FlgD/Vpr_Ig-like"/>
</dbReference>
<evidence type="ECO:0000259" key="1">
    <source>
        <dbReference type="Pfam" id="PF13860"/>
    </source>
</evidence>
<dbReference type="EMBL" id="FAOO01000012">
    <property type="protein sequence ID" value="CUU07202.1"/>
    <property type="molecule type" value="Genomic_DNA"/>
</dbReference>
<organism evidence="2 3">
    <name type="scientific">Candidatus Thermokryptus mobilis</name>
    <dbReference type="NCBI Taxonomy" id="1643428"/>
    <lineage>
        <taxon>Bacteria</taxon>
        <taxon>Pseudomonadati</taxon>
        <taxon>Candidatus Kryptoniota</taxon>
        <taxon>Candidatus Thermokryptus</taxon>
    </lineage>
</organism>
<evidence type="ECO:0000313" key="3">
    <source>
        <dbReference type="Proteomes" id="UP000320623"/>
    </source>
</evidence>
<evidence type="ECO:0000313" key="2">
    <source>
        <dbReference type="EMBL" id="CUU07202.1"/>
    </source>
</evidence>
<reference evidence="3" key="1">
    <citation type="submission" date="2015-11" db="EMBL/GenBank/DDBJ databases">
        <authorList>
            <person name="Varghese N."/>
        </authorList>
    </citation>
    <scope>NUCLEOTIDE SEQUENCE [LARGE SCALE GENOMIC DNA]</scope>
</reference>
<keyword evidence="3" id="KW-1185">Reference proteome</keyword>